<dbReference type="Proteomes" id="UP000276133">
    <property type="component" value="Unassembled WGS sequence"/>
</dbReference>
<proteinExistence type="predicted"/>
<protein>
    <submittedName>
        <fullName evidence="1">Uncharacterized protein</fullName>
    </submittedName>
</protein>
<gene>
    <name evidence="1" type="ORF">BpHYR1_009067</name>
</gene>
<dbReference type="AntiFam" id="ANF00133">
    <property type="entry name" value="Shadow ORF (opposite mccA)"/>
</dbReference>
<comment type="caution">
    <text evidence="1">The sequence shown here is derived from an EMBL/GenBank/DDBJ whole genome shotgun (WGS) entry which is preliminary data.</text>
</comment>
<sequence length="135" mass="15406">MALGDSYLGLDQVDASYFLGDSVLDLEASVHLNEKQKLNSTGILVSNVLSKSDSVTGDPVADFDRQRRRRCYLNHLLMAPLYRTVSFVQMNHIVVFVAHYLHLNVTRLLQKPLYEHITISKGRLCLRCRSLKIFL</sequence>
<evidence type="ECO:0000313" key="1">
    <source>
        <dbReference type="EMBL" id="RNA12583.1"/>
    </source>
</evidence>
<accession>A0A3M7QMS7</accession>
<dbReference type="AlphaFoldDB" id="A0A3M7QMS7"/>
<keyword evidence="2" id="KW-1185">Reference proteome</keyword>
<evidence type="ECO:0000313" key="2">
    <source>
        <dbReference type="Proteomes" id="UP000276133"/>
    </source>
</evidence>
<name>A0A3M7QMS7_BRAPC</name>
<dbReference type="EMBL" id="REGN01005653">
    <property type="protein sequence ID" value="RNA12583.1"/>
    <property type="molecule type" value="Genomic_DNA"/>
</dbReference>
<reference evidence="1 2" key="1">
    <citation type="journal article" date="2018" name="Sci. Rep.">
        <title>Genomic signatures of local adaptation to the degree of environmental predictability in rotifers.</title>
        <authorList>
            <person name="Franch-Gras L."/>
            <person name="Hahn C."/>
            <person name="Garcia-Roger E.M."/>
            <person name="Carmona M.J."/>
            <person name="Serra M."/>
            <person name="Gomez A."/>
        </authorList>
    </citation>
    <scope>NUCLEOTIDE SEQUENCE [LARGE SCALE GENOMIC DNA]</scope>
    <source>
        <strain evidence="1">HYR1</strain>
    </source>
</reference>
<organism evidence="1 2">
    <name type="scientific">Brachionus plicatilis</name>
    <name type="common">Marine rotifer</name>
    <name type="synonym">Brachionus muelleri</name>
    <dbReference type="NCBI Taxonomy" id="10195"/>
    <lineage>
        <taxon>Eukaryota</taxon>
        <taxon>Metazoa</taxon>
        <taxon>Spiralia</taxon>
        <taxon>Gnathifera</taxon>
        <taxon>Rotifera</taxon>
        <taxon>Eurotatoria</taxon>
        <taxon>Monogononta</taxon>
        <taxon>Pseudotrocha</taxon>
        <taxon>Ploima</taxon>
        <taxon>Brachionidae</taxon>
        <taxon>Brachionus</taxon>
    </lineage>
</organism>